<protein>
    <recommendedName>
        <fullName evidence="9">Branched-chain amino acid ABC transporter permease</fullName>
    </recommendedName>
</protein>
<gene>
    <name evidence="7" type="ORF">CAL24_04325</name>
</gene>
<dbReference type="EMBL" id="NEVT01000003">
    <property type="protein sequence ID" value="OZI79170.1"/>
    <property type="molecule type" value="Genomic_DNA"/>
</dbReference>
<dbReference type="Pfam" id="PF02653">
    <property type="entry name" value="BPD_transp_2"/>
    <property type="match status" value="1"/>
</dbReference>
<evidence type="ECO:0000256" key="3">
    <source>
        <dbReference type="ARBA" id="ARBA00022692"/>
    </source>
</evidence>
<dbReference type="GO" id="GO:0015658">
    <property type="term" value="F:branched-chain amino acid transmembrane transporter activity"/>
    <property type="evidence" value="ECO:0007669"/>
    <property type="project" value="InterPro"/>
</dbReference>
<feature type="transmembrane region" description="Helical" evidence="6">
    <location>
        <begin position="83"/>
        <end position="105"/>
    </location>
</feature>
<evidence type="ECO:0000256" key="1">
    <source>
        <dbReference type="ARBA" id="ARBA00004651"/>
    </source>
</evidence>
<evidence type="ECO:0008006" key="9">
    <source>
        <dbReference type="Google" id="ProtNLM"/>
    </source>
</evidence>
<dbReference type="CDD" id="cd06581">
    <property type="entry name" value="TM_PBP1_LivM_like"/>
    <property type="match status" value="1"/>
</dbReference>
<dbReference type="GO" id="GO:0005886">
    <property type="term" value="C:plasma membrane"/>
    <property type="evidence" value="ECO:0007669"/>
    <property type="project" value="UniProtKB-SubCell"/>
</dbReference>
<proteinExistence type="predicted"/>
<feature type="transmembrane region" description="Helical" evidence="6">
    <location>
        <begin position="281"/>
        <end position="301"/>
    </location>
</feature>
<keyword evidence="3 6" id="KW-0812">Transmembrane</keyword>
<evidence type="ECO:0000256" key="5">
    <source>
        <dbReference type="ARBA" id="ARBA00023136"/>
    </source>
</evidence>
<feature type="transmembrane region" description="Helical" evidence="6">
    <location>
        <begin position="35"/>
        <end position="53"/>
    </location>
</feature>
<dbReference type="PANTHER" id="PTHR30482:SF10">
    <property type="entry name" value="HIGH-AFFINITY BRANCHED-CHAIN AMINO ACID TRANSPORT PROTEIN BRAE"/>
    <property type="match status" value="1"/>
</dbReference>
<feature type="transmembrane region" description="Helical" evidence="6">
    <location>
        <begin position="208"/>
        <end position="231"/>
    </location>
</feature>
<feature type="transmembrane region" description="Helical" evidence="6">
    <location>
        <begin position="58"/>
        <end position="77"/>
    </location>
</feature>
<keyword evidence="4 6" id="KW-1133">Transmembrane helix</keyword>
<dbReference type="InterPro" id="IPR001851">
    <property type="entry name" value="ABC_transp_permease"/>
</dbReference>
<reference evidence="8" key="1">
    <citation type="submission" date="2017-05" db="EMBL/GenBank/DDBJ databases">
        <title>Complete and WGS of Bordetella genogroups.</title>
        <authorList>
            <person name="Spilker T."/>
            <person name="Lipuma J."/>
        </authorList>
    </citation>
    <scope>NUCLEOTIDE SEQUENCE [LARGE SCALE GENOMIC DNA]</scope>
    <source>
        <strain evidence="8">AU8256</strain>
    </source>
</reference>
<feature type="transmembrane region" description="Helical" evidence="6">
    <location>
        <begin position="243"/>
        <end position="269"/>
    </location>
</feature>
<evidence type="ECO:0000313" key="8">
    <source>
        <dbReference type="Proteomes" id="UP000215633"/>
    </source>
</evidence>
<dbReference type="Proteomes" id="UP000215633">
    <property type="component" value="Unassembled WGS sequence"/>
</dbReference>
<name>A0A261VZX9_9BORD</name>
<feature type="transmembrane region" description="Helical" evidence="6">
    <location>
        <begin position="112"/>
        <end position="131"/>
    </location>
</feature>
<evidence type="ECO:0000256" key="6">
    <source>
        <dbReference type="SAM" id="Phobius"/>
    </source>
</evidence>
<comment type="subcellular location">
    <subcellularLocation>
        <location evidence="1">Cell membrane</location>
        <topology evidence="1">Multi-pass membrane protein</topology>
    </subcellularLocation>
</comment>
<evidence type="ECO:0000256" key="4">
    <source>
        <dbReference type="ARBA" id="ARBA00022989"/>
    </source>
</evidence>
<accession>A0A261VZX9</accession>
<keyword evidence="2" id="KW-1003">Cell membrane</keyword>
<feature type="transmembrane region" description="Helical" evidence="6">
    <location>
        <begin position="159"/>
        <end position="177"/>
    </location>
</feature>
<dbReference type="AlphaFoldDB" id="A0A261VZX9"/>
<keyword evidence="5 6" id="KW-0472">Membrane</keyword>
<keyword evidence="8" id="KW-1185">Reference proteome</keyword>
<evidence type="ECO:0000256" key="2">
    <source>
        <dbReference type="ARBA" id="ARBA00022475"/>
    </source>
</evidence>
<dbReference type="PANTHER" id="PTHR30482">
    <property type="entry name" value="HIGH-AFFINITY BRANCHED-CHAIN AMINO ACID TRANSPORT SYSTEM PERMEASE"/>
    <property type="match status" value="1"/>
</dbReference>
<organism evidence="7 8">
    <name type="scientific">Bordetella genomosp. 2</name>
    <dbReference type="NCBI Taxonomy" id="1983456"/>
    <lineage>
        <taxon>Bacteria</taxon>
        <taxon>Pseudomonadati</taxon>
        <taxon>Pseudomonadota</taxon>
        <taxon>Betaproteobacteria</taxon>
        <taxon>Burkholderiales</taxon>
        <taxon>Alcaligenaceae</taxon>
        <taxon>Bordetella</taxon>
    </lineage>
</organism>
<evidence type="ECO:0000313" key="7">
    <source>
        <dbReference type="EMBL" id="OZI79170.1"/>
    </source>
</evidence>
<dbReference type="InterPro" id="IPR043428">
    <property type="entry name" value="LivM-like"/>
</dbReference>
<sequence length="330" mass="34431">MKMKKSQLLCGLAVLVLAALLPLFMQGYGNRLMNTALISAIAVIGLNFVFGYAGLISLAHAAFVGIAAYIVAILTTAHGWSPWLAALLAIAATCLCAYIAGRILLRLKGHYLALATLGLNVSFTIVASNWLDVTGGTNGISGIPSLSLAGVPLDDERSFYWFALAVLTLLAGLATRVRHSHAGRALMAVRDDELATAMTGLPVTRIKVAAFTLGAAYAAVAGCLFAFHIRFVSPEDFNFSHSIIYLAMLIVGGEGSIVGAVLGAVGVTLLPELLRGVGNAYMLVFGVLVLVILVVLPRGLISLAQPATYRGLRRRQGTGAATAGHGGRSS</sequence>
<comment type="caution">
    <text evidence="7">The sequence shown here is derived from an EMBL/GenBank/DDBJ whole genome shotgun (WGS) entry which is preliminary data.</text>
</comment>